<comment type="similarity">
    <text evidence="1">Belongs to the FGGY kinase family.</text>
</comment>
<accession>A0ABW0I9N1</accession>
<feature type="domain" description="Carbohydrate kinase FGGY N-terminal" evidence="4">
    <location>
        <begin position="5"/>
        <end position="252"/>
    </location>
</feature>
<dbReference type="Pfam" id="PF00370">
    <property type="entry name" value="FGGY_N"/>
    <property type="match status" value="1"/>
</dbReference>
<dbReference type="EMBL" id="JBHSMA010000002">
    <property type="protein sequence ID" value="MFC5409233.1"/>
    <property type="molecule type" value="Genomic_DNA"/>
</dbReference>
<dbReference type="Pfam" id="PF02782">
    <property type="entry name" value="FGGY_C"/>
    <property type="match status" value="1"/>
</dbReference>
<feature type="domain" description="Carbohydrate kinase FGGY C-terminal" evidence="5">
    <location>
        <begin position="263"/>
        <end position="451"/>
    </location>
</feature>
<dbReference type="Gene3D" id="3.30.420.40">
    <property type="match status" value="2"/>
</dbReference>
<dbReference type="PANTHER" id="PTHR43095">
    <property type="entry name" value="SUGAR KINASE"/>
    <property type="match status" value="1"/>
</dbReference>
<evidence type="ECO:0000313" key="7">
    <source>
        <dbReference type="Proteomes" id="UP001596106"/>
    </source>
</evidence>
<keyword evidence="3" id="KW-0418">Kinase</keyword>
<dbReference type="RefSeq" id="WP_379842878.1">
    <property type="nucleotide sequence ID" value="NZ_JBHSMA010000002.1"/>
</dbReference>
<gene>
    <name evidence="6" type="ORF">ACFPMF_07945</name>
</gene>
<dbReference type="Proteomes" id="UP001596106">
    <property type="component" value="Unassembled WGS sequence"/>
</dbReference>
<dbReference type="PANTHER" id="PTHR43095:SF2">
    <property type="entry name" value="GLUCONOKINASE"/>
    <property type="match status" value="1"/>
</dbReference>
<dbReference type="InterPro" id="IPR018484">
    <property type="entry name" value="FGGY_N"/>
</dbReference>
<dbReference type="CDD" id="cd07770">
    <property type="entry name" value="ASKHA_NBD_FGGY_GntK"/>
    <property type="match status" value="1"/>
</dbReference>
<dbReference type="InterPro" id="IPR050406">
    <property type="entry name" value="FGGY_Carb_Kinase"/>
</dbReference>
<dbReference type="InterPro" id="IPR018485">
    <property type="entry name" value="FGGY_C"/>
</dbReference>
<keyword evidence="7" id="KW-1185">Reference proteome</keyword>
<evidence type="ECO:0000256" key="2">
    <source>
        <dbReference type="ARBA" id="ARBA00022679"/>
    </source>
</evidence>
<evidence type="ECO:0000256" key="3">
    <source>
        <dbReference type="ARBA" id="ARBA00022777"/>
    </source>
</evidence>
<reference evidence="7" key="1">
    <citation type="journal article" date="2019" name="Int. J. Syst. Evol. Microbiol.">
        <title>The Global Catalogue of Microorganisms (GCM) 10K type strain sequencing project: providing services to taxonomists for standard genome sequencing and annotation.</title>
        <authorList>
            <consortium name="The Broad Institute Genomics Platform"/>
            <consortium name="The Broad Institute Genome Sequencing Center for Infectious Disease"/>
            <person name="Wu L."/>
            <person name="Ma J."/>
        </authorList>
    </citation>
    <scope>NUCLEOTIDE SEQUENCE [LARGE SCALE GENOMIC DNA]</scope>
    <source>
        <strain evidence="7">CCUG 55250</strain>
    </source>
</reference>
<dbReference type="InterPro" id="IPR000577">
    <property type="entry name" value="Carb_kinase_FGGY"/>
</dbReference>
<dbReference type="InterPro" id="IPR043129">
    <property type="entry name" value="ATPase_NBD"/>
</dbReference>
<dbReference type="GO" id="GO:0046316">
    <property type="term" value="F:gluconokinase activity"/>
    <property type="evidence" value="ECO:0007669"/>
    <property type="project" value="UniProtKB-EC"/>
</dbReference>
<evidence type="ECO:0000313" key="6">
    <source>
        <dbReference type="EMBL" id="MFC5409233.1"/>
    </source>
</evidence>
<dbReference type="InterPro" id="IPR018483">
    <property type="entry name" value="Carb_kinase_FGGY_CS"/>
</dbReference>
<dbReference type="PIRSF" id="PIRSF000538">
    <property type="entry name" value="GlpK"/>
    <property type="match status" value="1"/>
</dbReference>
<name>A0ABW0I9N1_9BACT</name>
<proteinExistence type="inferred from homology"/>
<dbReference type="EC" id="2.7.1.12" evidence="6"/>
<organism evidence="6 7">
    <name type="scientific">Larkinella bovis</name>
    <dbReference type="NCBI Taxonomy" id="683041"/>
    <lineage>
        <taxon>Bacteria</taxon>
        <taxon>Pseudomonadati</taxon>
        <taxon>Bacteroidota</taxon>
        <taxon>Cytophagia</taxon>
        <taxon>Cytophagales</taxon>
        <taxon>Spirosomataceae</taxon>
        <taxon>Larkinella</taxon>
    </lineage>
</organism>
<sequence length="493" mass="54377">MINCILGVDIGTTNVKTLAFQPETGDIIAHASAPLTTLHPQPGFAEQDPDDIWKKLVGVLDEVCREVSQQQARIEAVGFSSAMHSSLAIDAAGKPLTNAILWSDNRAEKQAAILRHEQAELGKDIYQRTGTPLHPMIPLCKLAWFREHDLRLLRRATGWISIKEYIWHQLTGAYQIDYSMATATGLFDSQRKEWYPPALDFAGLRPEQVSEPVPTTYASRLTNRTLPSPVTEGLATAKLYIGASDGCLANLGAGAIEAGITTITIGTSGAIRRTVHRPLRDDQGRLFSYILDVGDRTDENYYVVGGPTNNGANVLQWVAEKLTQRETDAVLAEAATVPPGSDELLFLPYLQGERAPLWDAGVRGSYLNVDWQHGRAHFVRAALEGVLFNLLRIERLLSRHTGPTKVIHANGGFAQSAFWVQMMADIFGVPVRLNESNESGAIGAILLTMKATGRVSSLTDATRHVGFGQTFEPDTDRHRRYRQVYERFEKALP</sequence>
<evidence type="ECO:0000259" key="4">
    <source>
        <dbReference type="Pfam" id="PF00370"/>
    </source>
</evidence>
<keyword evidence="2 6" id="KW-0808">Transferase</keyword>
<comment type="caution">
    <text evidence="6">The sequence shown here is derived from an EMBL/GenBank/DDBJ whole genome shotgun (WGS) entry which is preliminary data.</text>
</comment>
<evidence type="ECO:0000259" key="5">
    <source>
        <dbReference type="Pfam" id="PF02782"/>
    </source>
</evidence>
<protein>
    <submittedName>
        <fullName evidence="6">Gluconokinase</fullName>
        <ecNumber evidence="6">2.7.1.12</ecNumber>
    </submittedName>
</protein>
<dbReference type="SUPFAM" id="SSF53067">
    <property type="entry name" value="Actin-like ATPase domain"/>
    <property type="match status" value="2"/>
</dbReference>
<evidence type="ECO:0000256" key="1">
    <source>
        <dbReference type="ARBA" id="ARBA00009156"/>
    </source>
</evidence>
<dbReference type="PROSITE" id="PS00933">
    <property type="entry name" value="FGGY_KINASES_1"/>
    <property type="match status" value="1"/>
</dbReference>